<feature type="region of interest" description="Disordered" evidence="1">
    <location>
        <begin position="42"/>
        <end position="74"/>
    </location>
</feature>
<dbReference type="Proteomes" id="UP000702209">
    <property type="component" value="Unassembled WGS sequence"/>
</dbReference>
<proteinExistence type="predicted"/>
<comment type="caution">
    <text evidence="2">The sequence shown here is derived from an EMBL/GenBank/DDBJ whole genome shotgun (WGS) entry which is preliminary data.</text>
</comment>
<dbReference type="EMBL" id="JADLQX010000061">
    <property type="protein sequence ID" value="MBF6302823.1"/>
    <property type="molecule type" value="Genomic_DNA"/>
</dbReference>
<accession>A0ABS0D3Y5</accession>
<evidence type="ECO:0000313" key="2">
    <source>
        <dbReference type="EMBL" id="MBF6302823.1"/>
    </source>
</evidence>
<organism evidence="2 3">
    <name type="scientific">Nocardia amamiensis</name>
    <dbReference type="NCBI Taxonomy" id="404578"/>
    <lineage>
        <taxon>Bacteria</taxon>
        <taxon>Bacillati</taxon>
        <taxon>Actinomycetota</taxon>
        <taxon>Actinomycetes</taxon>
        <taxon>Mycobacteriales</taxon>
        <taxon>Nocardiaceae</taxon>
        <taxon>Nocardia</taxon>
    </lineage>
</organism>
<sequence length="74" mass="8405">MFTNPDASVLAGQRIKLGSAHRGKLVTVVIEDTHLRIMHGEEEIAVRPRRSAKNRSPPLRHRQRNTPNRRSSIS</sequence>
<reference evidence="2 3" key="1">
    <citation type="submission" date="2020-10" db="EMBL/GenBank/DDBJ databases">
        <title>Identification of Nocardia species via Next-generation sequencing and recognition of intraspecies genetic diversity.</title>
        <authorList>
            <person name="Li P."/>
            <person name="Li P."/>
            <person name="Lu B."/>
        </authorList>
    </citation>
    <scope>NUCLEOTIDE SEQUENCE [LARGE SCALE GENOMIC DNA]</scope>
    <source>
        <strain evidence="2 3">BJ06-0157</strain>
    </source>
</reference>
<name>A0ABS0D3Y5_9NOCA</name>
<feature type="compositionally biased region" description="Polar residues" evidence="1">
    <location>
        <begin position="65"/>
        <end position="74"/>
    </location>
</feature>
<evidence type="ECO:0000256" key="1">
    <source>
        <dbReference type="SAM" id="MobiDB-lite"/>
    </source>
</evidence>
<protein>
    <submittedName>
        <fullName evidence="2">Uncharacterized protein</fullName>
    </submittedName>
</protein>
<evidence type="ECO:0000313" key="3">
    <source>
        <dbReference type="Proteomes" id="UP000702209"/>
    </source>
</evidence>
<dbReference type="RefSeq" id="WP_195134005.1">
    <property type="nucleotide sequence ID" value="NZ_JADLQX010000061.1"/>
</dbReference>
<feature type="compositionally biased region" description="Basic residues" evidence="1">
    <location>
        <begin position="47"/>
        <end position="64"/>
    </location>
</feature>
<gene>
    <name evidence="2" type="ORF">IU459_35630</name>
</gene>
<keyword evidence="3" id="KW-1185">Reference proteome</keyword>